<evidence type="ECO:0000313" key="1">
    <source>
        <dbReference type="EMBL" id="MBA0779548.1"/>
    </source>
</evidence>
<sequence>MIGGIPSVRFFDRVHGILSQSIKRTVIMKLLGW</sequence>
<proteinExistence type="predicted"/>
<reference evidence="1 2" key="1">
    <citation type="journal article" date="2019" name="Genome Biol. Evol.">
        <title>Insights into the evolution of the New World diploid cottons (Gossypium, subgenus Houzingenia) based on genome sequencing.</title>
        <authorList>
            <person name="Grover C.E."/>
            <person name="Arick M.A. 2nd"/>
            <person name="Thrash A."/>
            <person name="Conover J.L."/>
            <person name="Sanders W.S."/>
            <person name="Peterson D.G."/>
            <person name="Frelichowski J.E."/>
            <person name="Scheffler J.A."/>
            <person name="Scheffler B.E."/>
            <person name="Wendel J.F."/>
        </authorList>
    </citation>
    <scope>NUCLEOTIDE SEQUENCE [LARGE SCALE GENOMIC DNA]</scope>
    <source>
        <strain evidence="1">8</strain>
        <tissue evidence="1">Leaf</tissue>
    </source>
</reference>
<gene>
    <name evidence="1" type="ORF">Gotri_003795</name>
</gene>
<protein>
    <submittedName>
        <fullName evidence="1">Uncharacterized protein</fullName>
    </submittedName>
</protein>
<comment type="caution">
    <text evidence="1">The sequence shown here is derived from an EMBL/GenBank/DDBJ whole genome shotgun (WGS) entry which is preliminary data.</text>
</comment>
<dbReference type="Proteomes" id="UP000593568">
    <property type="component" value="Unassembled WGS sequence"/>
</dbReference>
<keyword evidence="2" id="KW-1185">Reference proteome</keyword>
<name>A0A7J9F2Z7_9ROSI</name>
<dbReference type="AlphaFoldDB" id="A0A7J9F2Z7"/>
<accession>A0A7J9F2Z7</accession>
<evidence type="ECO:0000313" key="2">
    <source>
        <dbReference type="Proteomes" id="UP000593568"/>
    </source>
</evidence>
<organism evidence="1 2">
    <name type="scientific">Gossypium trilobum</name>
    <dbReference type="NCBI Taxonomy" id="34281"/>
    <lineage>
        <taxon>Eukaryota</taxon>
        <taxon>Viridiplantae</taxon>
        <taxon>Streptophyta</taxon>
        <taxon>Embryophyta</taxon>
        <taxon>Tracheophyta</taxon>
        <taxon>Spermatophyta</taxon>
        <taxon>Magnoliopsida</taxon>
        <taxon>eudicotyledons</taxon>
        <taxon>Gunneridae</taxon>
        <taxon>Pentapetalae</taxon>
        <taxon>rosids</taxon>
        <taxon>malvids</taxon>
        <taxon>Malvales</taxon>
        <taxon>Malvaceae</taxon>
        <taxon>Malvoideae</taxon>
        <taxon>Gossypium</taxon>
    </lineage>
</organism>
<dbReference type="EMBL" id="JABEZW010000011">
    <property type="protein sequence ID" value="MBA0779548.1"/>
    <property type="molecule type" value="Genomic_DNA"/>
</dbReference>